<dbReference type="Pfam" id="PF00201">
    <property type="entry name" value="UDPGT"/>
    <property type="match status" value="1"/>
</dbReference>
<dbReference type="PANTHER" id="PTHR48043">
    <property type="entry name" value="EG:EG0003.4 PROTEIN-RELATED"/>
    <property type="match status" value="1"/>
</dbReference>
<dbReference type="STRING" id="94130.A0A2Z6R8P1"/>
<protein>
    <recommendedName>
        <fullName evidence="6">UDP-glycosyltransferases domain-containing protein</fullName>
    </recommendedName>
</protein>
<evidence type="ECO:0000256" key="1">
    <source>
        <dbReference type="ARBA" id="ARBA00022676"/>
    </source>
</evidence>
<feature type="signal peptide" evidence="3">
    <location>
        <begin position="1"/>
        <end position="23"/>
    </location>
</feature>
<sequence length="562" mass="65471">MFSRIIIVIIFLFFIKNFVGIEAGIHDKSTIIIQEQLQLNKLNVNYFNHNETKHILVGSVGGWSNIRPLIEICKILIDRGHNITFISPRPSLLSLTEEDYYWLQNSSIVHHIPSGPSFNIKDIPEYQKIITEENNIEMFGYLQNHFNSKYLNYFNLYKKVANEMKKVDLFFCELLLNEACIDVAWLMKKPLVTISSKLSMQHAPYKSDPMIGCNVNMEQETFLKRFKCAIITPVQTNYILYPYNKELNKLRKSVGIKSLNSFEKLHNSLFLADTFFGFEISRPTSPLYQEIGPIMADEYKTLPKELYNFITLHRRIVFINFGTQVYTTSKNNAILLQAFIEAINNRIIDGIIWTFNSTSIELFPPNITLSNNRIVNTLNILDNNYHPSIYFTDNLKSQFSILNHKNIIIHLTHGELVSIYESLYTGTPMLLLPIAFDQFGNCEKLLKNNVGLLLSKNSLEVQDIINKIKILQTDKKIFLNIERMKNLVIINCKRKYRAADLIDFVLYSNKLNNLNCKDEEREKCDNNEDLKVWITPESRMGFIKGKYLDIYIFIFIFYNSKA</sequence>
<evidence type="ECO:0000313" key="5">
    <source>
        <dbReference type="Proteomes" id="UP000247702"/>
    </source>
</evidence>
<dbReference type="InterPro" id="IPR050271">
    <property type="entry name" value="UDP-glycosyltransferase"/>
</dbReference>
<keyword evidence="3" id="KW-0732">Signal</keyword>
<gene>
    <name evidence="4" type="ORF">RclHR1_03260011</name>
</gene>
<reference evidence="4 5" key="1">
    <citation type="submission" date="2017-11" db="EMBL/GenBank/DDBJ databases">
        <title>The genome of Rhizophagus clarus HR1 reveals common genetic basis of auxotrophy among arbuscular mycorrhizal fungi.</title>
        <authorList>
            <person name="Kobayashi Y."/>
        </authorList>
    </citation>
    <scope>NUCLEOTIDE SEQUENCE [LARGE SCALE GENOMIC DNA]</scope>
    <source>
        <strain evidence="4 5">HR1</strain>
    </source>
</reference>
<dbReference type="PANTHER" id="PTHR48043:SF145">
    <property type="entry name" value="FI06409P-RELATED"/>
    <property type="match status" value="1"/>
</dbReference>
<dbReference type="AlphaFoldDB" id="A0A2Z6R8P1"/>
<proteinExistence type="predicted"/>
<comment type="caution">
    <text evidence="4">The sequence shown here is derived from an EMBL/GenBank/DDBJ whole genome shotgun (WGS) entry which is preliminary data.</text>
</comment>
<accession>A0A2Z6R8P1</accession>
<keyword evidence="5" id="KW-1185">Reference proteome</keyword>
<dbReference type="EMBL" id="BEXD01002513">
    <property type="protein sequence ID" value="GBB98553.1"/>
    <property type="molecule type" value="Genomic_DNA"/>
</dbReference>
<evidence type="ECO:0000256" key="3">
    <source>
        <dbReference type="SAM" id="SignalP"/>
    </source>
</evidence>
<name>A0A2Z6R8P1_9GLOM</name>
<evidence type="ECO:0000313" key="4">
    <source>
        <dbReference type="EMBL" id="GBB98553.1"/>
    </source>
</evidence>
<evidence type="ECO:0008006" key="6">
    <source>
        <dbReference type="Google" id="ProtNLM"/>
    </source>
</evidence>
<organism evidence="4 5">
    <name type="scientific">Rhizophagus clarus</name>
    <dbReference type="NCBI Taxonomy" id="94130"/>
    <lineage>
        <taxon>Eukaryota</taxon>
        <taxon>Fungi</taxon>
        <taxon>Fungi incertae sedis</taxon>
        <taxon>Mucoromycota</taxon>
        <taxon>Glomeromycotina</taxon>
        <taxon>Glomeromycetes</taxon>
        <taxon>Glomerales</taxon>
        <taxon>Glomeraceae</taxon>
        <taxon>Rhizophagus</taxon>
    </lineage>
</organism>
<keyword evidence="2" id="KW-0808">Transferase</keyword>
<dbReference type="InterPro" id="IPR002213">
    <property type="entry name" value="UDP_glucos_trans"/>
</dbReference>
<dbReference type="GO" id="GO:0008194">
    <property type="term" value="F:UDP-glycosyltransferase activity"/>
    <property type="evidence" value="ECO:0007669"/>
    <property type="project" value="InterPro"/>
</dbReference>
<dbReference type="Gene3D" id="3.40.50.2000">
    <property type="entry name" value="Glycogen Phosphorylase B"/>
    <property type="match status" value="2"/>
</dbReference>
<dbReference type="Proteomes" id="UP000247702">
    <property type="component" value="Unassembled WGS sequence"/>
</dbReference>
<dbReference type="SUPFAM" id="SSF53756">
    <property type="entry name" value="UDP-Glycosyltransferase/glycogen phosphorylase"/>
    <property type="match status" value="1"/>
</dbReference>
<keyword evidence="1" id="KW-0328">Glycosyltransferase</keyword>
<evidence type="ECO:0000256" key="2">
    <source>
        <dbReference type="ARBA" id="ARBA00022679"/>
    </source>
</evidence>
<feature type="chain" id="PRO_5016332953" description="UDP-glycosyltransferases domain-containing protein" evidence="3">
    <location>
        <begin position="24"/>
        <end position="562"/>
    </location>
</feature>